<evidence type="ECO:0000256" key="1">
    <source>
        <dbReference type="PROSITE-ProRule" id="PRU00117"/>
    </source>
</evidence>
<dbReference type="GeneID" id="101858249"/>
<dbReference type="SUPFAM" id="SSF54791">
    <property type="entry name" value="Eukaryotic type KH-domain (KH-domain type I)"/>
    <property type="match status" value="1"/>
</dbReference>
<feature type="region of interest" description="Disordered" evidence="2">
    <location>
        <begin position="600"/>
        <end position="619"/>
    </location>
</feature>
<dbReference type="PROSITE" id="PS50084">
    <property type="entry name" value="KH_TYPE_1"/>
    <property type="match status" value="1"/>
</dbReference>
<proteinExistence type="predicted"/>
<feature type="region of interest" description="Disordered" evidence="2">
    <location>
        <begin position="403"/>
        <end position="434"/>
    </location>
</feature>
<evidence type="ECO:0000256" key="2">
    <source>
        <dbReference type="SAM" id="MobiDB-lite"/>
    </source>
</evidence>
<feature type="compositionally biased region" description="Polar residues" evidence="2">
    <location>
        <begin position="1794"/>
        <end position="1809"/>
    </location>
</feature>
<feature type="compositionally biased region" description="Polar residues" evidence="2">
    <location>
        <begin position="1390"/>
        <end position="1400"/>
    </location>
</feature>
<feature type="region of interest" description="Disordered" evidence="2">
    <location>
        <begin position="478"/>
        <end position="587"/>
    </location>
</feature>
<feature type="region of interest" description="Disordered" evidence="2">
    <location>
        <begin position="1043"/>
        <end position="1118"/>
    </location>
</feature>
<reference evidence="5" key="1">
    <citation type="submission" date="2025-08" db="UniProtKB">
        <authorList>
            <consortium name="RefSeq"/>
        </authorList>
    </citation>
    <scope>IDENTIFICATION</scope>
</reference>
<dbReference type="RefSeq" id="XP_035824160.1">
    <property type="nucleotide sequence ID" value="XM_035968267.1"/>
</dbReference>
<evidence type="ECO:0000313" key="5">
    <source>
        <dbReference type="RefSeq" id="XP_035824160.1"/>
    </source>
</evidence>
<feature type="domain" description="K Homology" evidence="3">
    <location>
        <begin position="4"/>
        <end position="75"/>
    </location>
</feature>
<feature type="region of interest" description="Disordered" evidence="2">
    <location>
        <begin position="76"/>
        <end position="95"/>
    </location>
</feature>
<dbReference type="InterPro" id="IPR036612">
    <property type="entry name" value="KH_dom_type_1_sf"/>
</dbReference>
<sequence>MSDHVTEEVVAVPTHLVQRIVGENGAGLERVSRYSGSKVTLESSMDSDEDHSFFVIAGDVRQISLAKELIEDSILEGTLPGSPERGTSPTSDLYQGLEVSEVSGAGRTDTDMAEVTPDADKIGAQQFLEEDGQGSEGELSPLIMRKQSLSDSLQAEFMHPPPSPEPPPDIPEEDEAWANEFSYAWAFSKDSHEDEVEQEREYLTQWINTIIHSPVSQAQLEREADVLVRVARSEEQGDPVDPQSLTVATDDEQQACFDAAGISKLTPEQTRHVDSAGRVLPGAPASEQEGEEGQTAVEDVGKTEDDRLQNGFGSTVEKTASKHVLQYEEQTVVKKRKHDIDAQDIDGSGTQATHGKSGQLASPTGSDGVAALLSPGTGCDTDMSASDDTGMFLSTSDIDFDATDSEPFHSSSDARSSSETMSTGDETPYGESDGEFEEALERHFLSANQHDDSIELSTTPVNESSQFDQYMIRTEMFSESASETSASRDIKSEKVVETSSVLQTPIRIPQNRSSSLRNKKKNSSTSSSVDDLNKFPHNRSPPPRGMEPDLSTSVDDLSRLPIGPEGPSRLRYRRGNPRSTRYNSNPETTSLLLADKIQSPTHEQKSLHGEYSSSADDITIDPPPMSISCSDDDFIKTCTRRYASLGRQLDMSRFSSSVDNLSATGCRSDGIYLCSPYILGEASEHSSSVDAINELGEDQELLVRSPSNGLGSQDITSIQEEGQEDLEHEVTRHQERLRLFAASGMSQSVDKIEPKPSRHFGSSVDNIPEEVDLESVDLRLELSHLSSFVDTISKTSEEQVSETTTRVEGVLDGEPGDSSSSQDTTIMSNGDSSSSQDTTTIMNNGDSTSSQDTTMMNNADSALSQETPMTNMEDLENLSPLGETGDASSNVLQMVSTEFKPFFDDVKRAFGEFSDQQSRPGDEAPNVPTVTDISTGGNSGHAKTGDIAAIHTSEATSFEIRHYSSIESSAMDDSVFEESNAASYAGSIHISTSGTTSQSSVDPSLLLDQTIEGAFGGSAIMQGDGNVSKEIYEGSLEAVYGTKEDMTTERPTGTTDESAEAMSPNQSQRTDVPESESSVDGIWPTDKATFESTGVPEGTKSKPGDTENAETVDNSGATEIEEGVFTHALSELEMERQENKRLFEQLSAQASQLFASLQTEGTLSTFTREETGITRETVKSEGTEATQVGLSASDIHYQGSESLSESLLKIGFEQESSFVHECEMSSADISQGAGVPLSIDDGSQDLGSEVDNGIVLGYQDGASADVEMLESSVDEMNMNSTTQSLNEYGQLLGYAAHLEAGTIAGARIENADDDVIPVSENDFLDMQSSENGVVRQEPGLVSTESESDQTEAQGGAMGMELAAEMFNEGADSFVDYVKREESNVDGGMENPQSGPATSPSEGEFMTPTDQISLNSVSESEQAGNASVHDWDGVQEINKMLESEAYRAEMLESEKMAESSVDDTKDLKVPEQTSGHDTGSSLESEQMYESSVDEKNTEAFRNEVAEENDREDVFQEPESTVDSSVDDSGALQKSVQSLESSVDDRDDLQAREPTSVSDSEAALDSVQTLESSVDNNNGLQESEHFSGDAKDGYTTSEQALESSVDGRDGLRDEKDVLEEQEQKSESFNDDIDALLESEQAFLTSSVDDLSQEQRSEESLKSSPALEPCSDDKGSLQEMQEALDSSVDNIDGLQKPAQPLESLVDERAHLQESEKIIDSSVDDKDALHQESTQEIESSADYKDGLQVLEAPPEVLNSETNRLQVSDNQVVDIEDESMDVGGEDFDALNDASEEMNDSQLSGSQSFSETSSIDGIPCSFAPWPSKMASSDPTSNLAHNEKSDAAVWMSESGDPGMDIESSVDEYSLSADTTDSSVD</sequence>
<feature type="compositionally biased region" description="Polar residues" evidence="2">
    <location>
        <begin position="408"/>
        <end position="425"/>
    </location>
</feature>
<feature type="region of interest" description="Disordered" evidence="2">
    <location>
        <begin position="1382"/>
        <end position="1407"/>
    </location>
</feature>
<feature type="compositionally biased region" description="Polar residues" evidence="2">
    <location>
        <begin position="577"/>
        <end position="587"/>
    </location>
</feature>
<dbReference type="InterPro" id="IPR004088">
    <property type="entry name" value="KH_dom_type_1"/>
</dbReference>
<dbReference type="SMART" id="SM00322">
    <property type="entry name" value="KH"/>
    <property type="match status" value="1"/>
</dbReference>
<feature type="compositionally biased region" description="Polar residues" evidence="2">
    <location>
        <begin position="1470"/>
        <end position="1488"/>
    </location>
</feature>
<dbReference type="Proteomes" id="UP000694888">
    <property type="component" value="Unplaced"/>
</dbReference>
<organism evidence="4 5">
    <name type="scientific">Aplysia californica</name>
    <name type="common">California sea hare</name>
    <dbReference type="NCBI Taxonomy" id="6500"/>
    <lineage>
        <taxon>Eukaryota</taxon>
        <taxon>Metazoa</taxon>
        <taxon>Spiralia</taxon>
        <taxon>Lophotrochozoa</taxon>
        <taxon>Mollusca</taxon>
        <taxon>Gastropoda</taxon>
        <taxon>Heterobranchia</taxon>
        <taxon>Euthyneura</taxon>
        <taxon>Tectipleura</taxon>
        <taxon>Aplysiida</taxon>
        <taxon>Aplysioidea</taxon>
        <taxon>Aplysiidae</taxon>
        <taxon>Aplysia</taxon>
    </lineage>
</organism>
<feature type="compositionally biased region" description="Polar residues" evidence="2">
    <location>
        <begin position="1823"/>
        <end position="1833"/>
    </location>
</feature>
<name>A0ABM1VP18_APLCA</name>
<dbReference type="Pfam" id="PF00013">
    <property type="entry name" value="KH_1"/>
    <property type="match status" value="1"/>
</dbReference>
<accession>A0ABM1VP18</accession>
<feature type="compositionally biased region" description="Basic and acidic residues" evidence="2">
    <location>
        <begin position="299"/>
        <end position="308"/>
    </location>
</feature>
<feature type="compositionally biased region" description="Polar residues" evidence="2">
    <location>
        <begin position="348"/>
        <end position="365"/>
    </location>
</feature>
<feature type="compositionally biased region" description="Basic and acidic residues" evidence="2">
    <location>
        <begin position="1491"/>
        <end position="1503"/>
    </location>
</feature>
<evidence type="ECO:0000313" key="4">
    <source>
        <dbReference type="Proteomes" id="UP000694888"/>
    </source>
</evidence>
<feature type="compositionally biased region" description="Basic and acidic residues" evidence="2">
    <location>
        <begin position="1603"/>
        <end position="1613"/>
    </location>
</feature>
<feature type="compositionally biased region" description="Basic and acidic residues" evidence="2">
    <location>
        <begin position="1449"/>
        <end position="1468"/>
    </location>
</feature>
<feature type="compositionally biased region" description="Polar residues" evidence="2">
    <location>
        <begin position="1564"/>
        <end position="1579"/>
    </location>
</feature>
<feature type="region of interest" description="Disordered" evidence="2">
    <location>
        <begin position="914"/>
        <end position="942"/>
    </location>
</feature>
<feature type="non-terminal residue" evidence="5">
    <location>
        <position position="1873"/>
    </location>
</feature>
<feature type="region of interest" description="Disordered" evidence="2">
    <location>
        <begin position="1330"/>
        <end position="1354"/>
    </location>
</feature>
<gene>
    <name evidence="5" type="primary">LOC101858249</name>
</gene>
<feature type="compositionally biased region" description="Polar residues" evidence="2">
    <location>
        <begin position="1063"/>
        <end position="1078"/>
    </location>
</feature>
<feature type="compositionally biased region" description="Polar residues" evidence="2">
    <location>
        <begin position="1754"/>
        <end position="1766"/>
    </location>
</feature>
<feature type="region of interest" description="Disordered" evidence="2">
    <location>
        <begin position="1790"/>
        <end position="1873"/>
    </location>
</feature>
<keyword evidence="1" id="KW-0694">RNA-binding</keyword>
<feature type="region of interest" description="Disordered" evidence="2">
    <location>
        <begin position="1449"/>
        <end position="1768"/>
    </location>
</feature>
<evidence type="ECO:0000259" key="3">
    <source>
        <dbReference type="SMART" id="SM00322"/>
    </source>
</evidence>
<feature type="compositionally biased region" description="Pro residues" evidence="2">
    <location>
        <begin position="159"/>
        <end position="169"/>
    </location>
</feature>
<dbReference type="InterPro" id="IPR004087">
    <property type="entry name" value="KH_dom"/>
</dbReference>
<protein>
    <submittedName>
        <fullName evidence="5">Uncharacterized protein LOC101858249</fullName>
    </submittedName>
</protein>
<feature type="compositionally biased region" description="Basic and acidic residues" evidence="2">
    <location>
        <begin position="1580"/>
        <end position="1590"/>
    </location>
</feature>
<feature type="compositionally biased region" description="Basic and acidic residues" evidence="2">
    <location>
        <begin position="1702"/>
        <end position="1726"/>
    </location>
</feature>
<feature type="compositionally biased region" description="Polar residues" evidence="2">
    <location>
        <begin position="1530"/>
        <end position="1539"/>
    </location>
</feature>
<feature type="region of interest" description="Disordered" evidence="2">
    <location>
        <begin position="151"/>
        <end position="173"/>
    </location>
</feature>
<feature type="region of interest" description="Disordered" evidence="2">
    <location>
        <begin position="266"/>
        <end position="375"/>
    </location>
</feature>
<keyword evidence="4" id="KW-1185">Reference proteome</keyword>
<dbReference type="Gene3D" id="3.30.1370.10">
    <property type="entry name" value="K Homology domain, type 1"/>
    <property type="match status" value="1"/>
</dbReference>
<feature type="compositionally biased region" description="Polar residues" evidence="2">
    <location>
        <begin position="1864"/>
        <end position="1873"/>
    </location>
</feature>
<feature type="compositionally biased region" description="Basic and acidic residues" evidence="2">
    <location>
        <begin position="486"/>
        <end position="496"/>
    </location>
</feature>
<feature type="region of interest" description="Disordered" evidence="2">
    <location>
        <begin position="794"/>
        <end position="855"/>
    </location>
</feature>
<feature type="compositionally biased region" description="Polar residues" evidence="2">
    <location>
        <begin position="817"/>
        <end position="855"/>
    </location>
</feature>